<sequence>DELLRSRVAAAVLGQGDAGIAVDRVIRFDRHDVGEFGVGDLPDVPDQPCIDVAAAGPGVARDRAVGSIAGDVRADLAHCIEIAFPTRHVLPNAILASPVDDQ</sequence>
<protein>
    <submittedName>
        <fullName evidence="1">Uncharacterized protein</fullName>
    </submittedName>
</protein>
<dbReference type="EMBL" id="BKCJ011794046">
    <property type="protein sequence ID" value="GFD53420.1"/>
    <property type="molecule type" value="Genomic_DNA"/>
</dbReference>
<reference evidence="1" key="1">
    <citation type="journal article" date="2019" name="Sci. Rep.">
        <title>Draft genome of Tanacetum cinerariifolium, the natural source of mosquito coil.</title>
        <authorList>
            <person name="Yamashiro T."/>
            <person name="Shiraishi A."/>
            <person name="Satake H."/>
            <person name="Nakayama K."/>
        </authorList>
    </citation>
    <scope>NUCLEOTIDE SEQUENCE</scope>
</reference>
<comment type="caution">
    <text evidence="1">The sequence shown here is derived from an EMBL/GenBank/DDBJ whole genome shotgun (WGS) entry which is preliminary data.</text>
</comment>
<evidence type="ECO:0000313" key="1">
    <source>
        <dbReference type="EMBL" id="GFD53420.1"/>
    </source>
</evidence>
<organism evidence="1">
    <name type="scientific">Tanacetum cinerariifolium</name>
    <name type="common">Dalmatian daisy</name>
    <name type="synonym">Chrysanthemum cinerariifolium</name>
    <dbReference type="NCBI Taxonomy" id="118510"/>
    <lineage>
        <taxon>Eukaryota</taxon>
        <taxon>Viridiplantae</taxon>
        <taxon>Streptophyta</taxon>
        <taxon>Embryophyta</taxon>
        <taxon>Tracheophyta</taxon>
        <taxon>Spermatophyta</taxon>
        <taxon>Magnoliopsida</taxon>
        <taxon>eudicotyledons</taxon>
        <taxon>Gunneridae</taxon>
        <taxon>Pentapetalae</taxon>
        <taxon>asterids</taxon>
        <taxon>campanulids</taxon>
        <taxon>Asterales</taxon>
        <taxon>Asteraceae</taxon>
        <taxon>Asteroideae</taxon>
        <taxon>Anthemideae</taxon>
        <taxon>Anthemidinae</taxon>
        <taxon>Tanacetum</taxon>
    </lineage>
</organism>
<accession>A0A699X4M7</accession>
<feature type="non-terminal residue" evidence="1">
    <location>
        <position position="1"/>
    </location>
</feature>
<name>A0A699X4M7_TANCI</name>
<proteinExistence type="predicted"/>
<gene>
    <name evidence="1" type="ORF">Tci_925389</name>
</gene>
<feature type="non-terminal residue" evidence="1">
    <location>
        <position position="102"/>
    </location>
</feature>
<dbReference type="AlphaFoldDB" id="A0A699X4M7"/>